<comment type="subcellular location">
    <subcellularLocation>
        <location evidence="1">Membrane</location>
        <topology evidence="1">Multi-pass membrane protein</topology>
    </subcellularLocation>
</comment>
<feature type="transmembrane region" description="Helical" evidence="8">
    <location>
        <begin position="536"/>
        <end position="564"/>
    </location>
</feature>
<feature type="transmembrane region" description="Helical" evidence="8">
    <location>
        <begin position="590"/>
        <end position="609"/>
    </location>
</feature>
<dbReference type="Ensembl" id="ENSCLMT00005018080.1">
    <property type="protein sequence ID" value="ENSCLMP00005017078.1"/>
    <property type="gene ID" value="ENSCLMG00005005059.1"/>
</dbReference>
<feature type="transmembrane region" description="Helical" evidence="8">
    <location>
        <begin position="52"/>
        <end position="71"/>
    </location>
</feature>
<comment type="catalytic activity">
    <reaction evidence="7">
        <text>Ca(2+)(in) = Ca(2+)(out)</text>
        <dbReference type="Rhea" id="RHEA:29671"/>
        <dbReference type="ChEBI" id="CHEBI:29108"/>
    </reaction>
</comment>
<feature type="domain" description="CSC1/OSCA1-like cytosolic" evidence="12">
    <location>
        <begin position="170"/>
        <end position="332"/>
    </location>
</feature>
<feature type="chain" id="PRO_5034176252" evidence="9">
    <location>
        <begin position="19"/>
        <end position="678"/>
    </location>
</feature>
<feature type="transmembrane region" description="Helical" evidence="8">
    <location>
        <begin position="429"/>
        <end position="455"/>
    </location>
</feature>
<evidence type="ECO:0000256" key="8">
    <source>
        <dbReference type="SAM" id="Phobius"/>
    </source>
</evidence>
<evidence type="ECO:0000259" key="11">
    <source>
        <dbReference type="Pfam" id="PF13967"/>
    </source>
</evidence>
<keyword evidence="5 8" id="KW-1133">Transmembrane helix</keyword>
<dbReference type="GeneTree" id="ENSGT00940000157084"/>
<protein>
    <submittedName>
        <fullName evidence="13">Transmembrane protein 63B</fullName>
    </submittedName>
</protein>
<dbReference type="Pfam" id="PF02714">
    <property type="entry name" value="RSN1_7TM"/>
    <property type="match status" value="1"/>
</dbReference>
<dbReference type="AlphaFoldDB" id="A0A8C2XDS3"/>
<evidence type="ECO:0000256" key="1">
    <source>
        <dbReference type="ARBA" id="ARBA00004141"/>
    </source>
</evidence>
<dbReference type="InterPro" id="IPR003864">
    <property type="entry name" value="CSC1/OSCA1-like_7TM"/>
</dbReference>
<evidence type="ECO:0000259" key="12">
    <source>
        <dbReference type="Pfam" id="PF14703"/>
    </source>
</evidence>
<keyword evidence="6 8" id="KW-0472">Membrane</keyword>
<keyword evidence="14" id="KW-1185">Reference proteome</keyword>
<proteinExistence type="inferred from homology"/>
<dbReference type="Proteomes" id="UP000694565">
    <property type="component" value="Unplaced"/>
</dbReference>
<feature type="domain" description="CSC1/OSCA1-like 7TM region" evidence="10">
    <location>
        <begin position="343"/>
        <end position="614"/>
    </location>
</feature>
<sequence length="678" mass="77504">MLPVLILTMVLGGHACSGQDNRSAHNESKDFCYSARIRSTVLQGLPFGGVPTVLALDFMCFLVLLFVFSILRKVAWDYGRLALVTDADRALTPPLPHRDEEIREKCGEDAVHYLSFQRHIIGLLVVVGVLSVGIVLPVNFSGDLLGEEESQSGERRLLCEPIRREEVTLQAYENCTVLEARICYNVAKLMSLNGERKKTERSKKFFTDLMAKEHVPTMINPKPCGHLCCCAITGCEEVESPAVSYYTKTESKLKEEYRKEKEKVHTKPLGMAFVTFQNESMTAIILKDFNACQVQGCRCRQEPRSSQFSEALHVYNWSVSYAPDPQNVRWEHLSLGGISWWIRCFIINCILFLLLFFLTTPAIIISTMDKFNVTKPVEYLNNPIVTQFFPTLLLWAFSALLPTIVYYSAFFEAHWTRSGENRTTMHKCYTFLIFMVLLLPSLGLSSLDVFFRWLFDKKFLDEATVRFECVFLPDNGAFFVNYVIASAFIGNAMDLLRIPGLLMYMIRLCLARSAADRRNVKRHQAYEFQFGVAYAWMMNVFTVVMAYSITCPIIVPFGLMYMLLKHLVDRYNMYYAYLPSKLDKKIHSGAVTQVVAAPILCLFWLLFFSTVRTGFETPTSMFTLVVLIITIVVCLSHVCFGHFKYLSAHNYKVRERSCNLYYLQKHQSTQSLCASVSD</sequence>
<evidence type="ECO:0000256" key="5">
    <source>
        <dbReference type="ARBA" id="ARBA00022989"/>
    </source>
</evidence>
<keyword evidence="4 8" id="KW-0812">Transmembrane</keyword>
<comment type="similarity">
    <text evidence="2">Belongs to the CSC1 (TC 1.A.17) family.</text>
</comment>
<accession>A0A8C2XDS3</accession>
<keyword evidence="3" id="KW-0813">Transport</keyword>
<dbReference type="Pfam" id="PF14703">
    <property type="entry name" value="PHM7_cyt"/>
    <property type="match status" value="1"/>
</dbReference>
<evidence type="ECO:0000256" key="3">
    <source>
        <dbReference type="ARBA" id="ARBA00022448"/>
    </source>
</evidence>
<dbReference type="GO" id="GO:0005886">
    <property type="term" value="C:plasma membrane"/>
    <property type="evidence" value="ECO:0007669"/>
    <property type="project" value="TreeGrafter"/>
</dbReference>
<feature type="transmembrane region" description="Helical" evidence="8">
    <location>
        <begin position="388"/>
        <end position="409"/>
    </location>
</feature>
<evidence type="ECO:0000256" key="7">
    <source>
        <dbReference type="ARBA" id="ARBA00036634"/>
    </source>
</evidence>
<keyword evidence="9" id="KW-0732">Signal</keyword>
<evidence type="ECO:0000259" key="10">
    <source>
        <dbReference type="Pfam" id="PF02714"/>
    </source>
</evidence>
<feature type="transmembrane region" description="Helical" evidence="8">
    <location>
        <begin position="621"/>
        <end position="643"/>
    </location>
</feature>
<dbReference type="InterPro" id="IPR032880">
    <property type="entry name" value="CSC1/OSCA1-like_N"/>
</dbReference>
<dbReference type="InterPro" id="IPR027815">
    <property type="entry name" value="CSC1/OSCA1-like_cyt"/>
</dbReference>
<reference evidence="13" key="1">
    <citation type="submission" date="2025-08" db="UniProtKB">
        <authorList>
            <consortium name="Ensembl"/>
        </authorList>
    </citation>
    <scope>IDENTIFICATION</scope>
</reference>
<dbReference type="GO" id="GO:0005227">
    <property type="term" value="F:calcium-activated cation channel activity"/>
    <property type="evidence" value="ECO:0007669"/>
    <property type="project" value="InterPro"/>
</dbReference>
<feature type="transmembrane region" description="Helical" evidence="8">
    <location>
        <begin position="340"/>
        <end position="367"/>
    </location>
</feature>
<dbReference type="InterPro" id="IPR045122">
    <property type="entry name" value="Csc1-like"/>
</dbReference>
<evidence type="ECO:0000256" key="4">
    <source>
        <dbReference type="ARBA" id="ARBA00022692"/>
    </source>
</evidence>
<name>A0A8C2XDS3_CYCLU</name>
<reference evidence="13" key="2">
    <citation type="submission" date="2025-09" db="UniProtKB">
        <authorList>
            <consortium name="Ensembl"/>
        </authorList>
    </citation>
    <scope>IDENTIFICATION</scope>
</reference>
<evidence type="ECO:0000256" key="9">
    <source>
        <dbReference type="SAM" id="SignalP"/>
    </source>
</evidence>
<evidence type="ECO:0000256" key="2">
    <source>
        <dbReference type="ARBA" id="ARBA00007779"/>
    </source>
</evidence>
<feature type="domain" description="CSC1/OSCA1-like N-terminal transmembrane" evidence="11">
    <location>
        <begin position="54"/>
        <end position="152"/>
    </location>
</feature>
<evidence type="ECO:0000256" key="6">
    <source>
        <dbReference type="ARBA" id="ARBA00023136"/>
    </source>
</evidence>
<dbReference type="Pfam" id="PF13967">
    <property type="entry name" value="RSN1_TM"/>
    <property type="match status" value="1"/>
</dbReference>
<evidence type="ECO:0000313" key="14">
    <source>
        <dbReference type="Proteomes" id="UP000694565"/>
    </source>
</evidence>
<dbReference type="PANTHER" id="PTHR13018">
    <property type="entry name" value="PROBABLE MEMBRANE PROTEIN DUF221-RELATED"/>
    <property type="match status" value="1"/>
</dbReference>
<dbReference type="PANTHER" id="PTHR13018:SF38">
    <property type="entry name" value="CSC1-LIKE PROTEIN 2"/>
    <property type="match status" value="1"/>
</dbReference>
<feature type="signal peptide" evidence="9">
    <location>
        <begin position="1"/>
        <end position="18"/>
    </location>
</feature>
<organism evidence="13 14">
    <name type="scientific">Cyclopterus lumpus</name>
    <name type="common">Lumpsucker</name>
    <dbReference type="NCBI Taxonomy" id="8103"/>
    <lineage>
        <taxon>Eukaryota</taxon>
        <taxon>Metazoa</taxon>
        <taxon>Chordata</taxon>
        <taxon>Craniata</taxon>
        <taxon>Vertebrata</taxon>
        <taxon>Euteleostomi</taxon>
        <taxon>Actinopterygii</taxon>
        <taxon>Neopterygii</taxon>
        <taxon>Teleostei</taxon>
        <taxon>Neoteleostei</taxon>
        <taxon>Acanthomorphata</taxon>
        <taxon>Eupercaria</taxon>
        <taxon>Perciformes</taxon>
        <taxon>Cottioidei</taxon>
        <taxon>Cottales</taxon>
        <taxon>Cyclopteridae</taxon>
        <taxon>Cyclopterus</taxon>
    </lineage>
</organism>
<evidence type="ECO:0000313" key="13">
    <source>
        <dbReference type="Ensembl" id="ENSCLMP00005017078.1"/>
    </source>
</evidence>